<reference evidence="5 6" key="1">
    <citation type="submission" date="2022-01" db="EMBL/GenBank/DDBJ databases">
        <title>Dethiosulfovibrio faecalis sp. nov., a novel proteolytic, non-sulfur-reducing bacterium isolated from a marine aquaculture solid waste bioreactor.</title>
        <authorList>
            <person name="Grabowski S."/>
            <person name="Apolinario E."/>
            <person name="Schneider N."/>
            <person name="Marshall C.W."/>
            <person name="Sowers K.R."/>
        </authorList>
    </citation>
    <scope>NUCLEOTIDE SEQUENCE [LARGE SCALE GENOMIC DNA]</scope>
    <source>
        <strain evidence="5 6">DSM 12537</strain>
    </source>
</reference>
<dbReference type="EMBL" id="JAKGUD010000006">
    <property type="protein sequence ID" value="MCF4142576.1"/>
    <property type="molecule type" value="Genomic_DNA"/>
</dbReference>
<dbReference type="PANTHER" id="PTHR46847">
    <property type="entry name" value="D-ALLOSE-BINDING PERIPLASMIC PROTEIN-RELATED"/>
    <property type="match status" value="1"/>
</dbReference>
<dbReference type="Gene3D" id="3.40.50.2300">
    <property type="match status" value="2"/>
</dbReference>
<keyword evidence="3" id="KW-0732">Signal</keyword>
<sequence>MKLRKIAILFCDQDNPFWLETIRMYRESLPVHGFYGDFLFPEDPRDGLCQAELMGRYLSADYDGMIINPLTAENLLPPLESSSRKFPVFDVGPKCDQEMVAGISGYIPLQAADFEEQGRMCTEAILGNCDGPLGCIGGPIDTRQGRMRIEGAVKAARQRGLTVLDVEWSDFTREGGRRAMEKLIPLKPGAIFCANDLMALGAIETAAEKGVEIPIGGVDLIPEALSAIEEGSLTASVGLDPAELVDEILKSIGLFMRDKLVPTGTLANNILKTR</sequence>
<proteinExistence type="inferred from homology"/>
<comment type="subcellular location">
    <subcellularLocation>
        <location evidence="1">Cell envelope</location>
    </subcellularLocation>
</comment>
<accession>A0ABS9EQN6</accession>
<dbReference type="PANTHER" id="PTHR46847:SF1">
    <property type="entry name" value="D-ALLOSE-BINDING PERIPLASMIC PROTEIN-RELATED"/>
    <property type="match status" value="1"/>
</dbReference>
<dbReference type="InterPro" id="IPR028082">
    <property type="entry name" value="Peripla_BP_I"/>
</dbReference>
<gene>
    <name evidence="5" type="ORF">L2W38_07085</name>
</gene>
<comment type="similarity">
    <text evidence="2">Belongs to the bacterial solute-binding protein 2 family.</text>
</comment>
<evidence type="ECO:0000256" key="3">
    <source>
        <dbReference type="ARBA" id="ARBA00022729"/>
    </source>
</evidence>
<dbReference type="RefSeq" id="WP_236099299.1">
    <property type="nucleotide sequence ID" value="NZ_JAKGUD010000006.1"/>
</dbReference>
<keyword evidence="6" id="KW-1185">Reference proteome</keyword>
<name>A0ABS9EQN6_9BACT</name>
<dbReference type="SUPFAM" id="SSF53822">
    <property type="entry name" value="Periplasmic binding protein-like I"/>
    <property type="match status" value="1"/>
</dbReference>
<evidence type="ECO:0000259" key="4">
    <source>
        <dbReference type="Pfam" id="PF13407"/>
    </source>
</evidence>
<feature type="domain" description="Periplasmic binding protein" evidence="4">
    <location>
        <begin position="6"/>
        <end position="248"/>
    </location>
</feature>
<dbReference type="Proteomes" id="UP001200430">
    <property type="component" value="Unassembled WGS sequence"/>
</dbReference>
<comment type="caution">
    <text evidence="5">The sequence shown here is derived from an EMBL/GenBank/DDBJ whole genome shotgun (WGS) entry which is preliminary data.</text>
</comment>
<dbReference type="InterPro" id="IPR025997">
    <property type="entry name" value="SBP_2_dom"/>
</dbReference>
<evidence type="ECO:0000256" key="1">
    <source>
        <dbReference type="ARBA" id="ARBA00004196"/>
    </source>
</evidence>
<evidence type="ECO:0000256" key="2">
    <source>
        <dbReference type="ARBA" id="ARBA00007639"/>
    </source>
</evidence>
<organism evidence="5 6">
    <name type="scientific">Dethiosulfovibrio marinus</name>
    <dbReference type="NCBI Taxonomy" id="133532"/>
    <lineage>
        <taxon>Bacteria</taxon>
        <taxon>Thermotogati</taxon>
        <taxon>Synergistota</taxon>
        <taxon>Synergistia</taxon>
        <taxon>Synergistales</taxon>
        <taxon>Dethiosulfovibrionaceae</taxon>
        <taxon>Dethiosulfovibrio</taxon>
    </lineage>
</organism>
<evidence type="ECO:0000313" key="5">
    <source>
        <dbReference type="EMBL" id="MCF4142576.1"/>
    </source>
</evidence>
<protein>
    <submittedName>
        <fullName evidence="5">Substrate-binding domain-containing protein</fullName>
    </submittedName>
</protein>
<dbReference type="Pfam" id="PF13407">
    <property type="entry name" value="Peripla_BP_4"/>
    <property type="match status" value="1"/>
</dbReference>
<evidence type="ECO:0000313" key="6">
    <source>
        <dbReference type="Proteomes" id="UP001200430"/>
    </source>
</evidence>